<protein>
    <submittedName>
        <fullName evidence="2">XRE family transcriptional regulator</fullName>
    </submittedName>
</protein>
<dbReference type="STRING" id="1414854.GQ61_05350"/>
<dbReference type="PANTHER" id="PTHR36924">
    <property type="entry name" value="ANTITOXIN HIGA-1"/>
    <property type="match status" value="1"/>
</dbReference>
<dbReference type="GO" id="GO:0003677">
    <property type="term" value="F:DNA binding"/>
    <property type="evidence" value="ECO:0007669"/>
    <property type="project" value="UniProtKB-KW"/>
</dbReference>
<evidence type="ECO:0000313" key="2">
    <source>
        <dbReference type="EMBL" id="ARN84810.1"/>
    </source>
</evidence>
<accession>A0A1W6N4K9</accession>
<organism evidence="2 3">
    <name type="scientific">Candidatus Nucleicultrix amoebiphila FS5</name>
    <dbReference type="NCBI Taxonomy" id="1414854"/>
    <lineage>
        <taxon>Bacteria</taxon>
        <taxon>Pseudomonadati</taxon>
        <taxon>Pseudomonadota</taxon>
        <taxon>Alphaproteobacteria</taxon>
        <taxon>Holosporales</taxon>
        <taxon>Candidatus Nucleicultricaceae</taxon>
        <taxon>Candidatus Nucleicultrix</taxon>
    </lineage>
</organism>
<dbReference type="KEGG" id="naf:GQ61_05350"/>
<dbReference type="AlphaFoldDB" id="A0A1W6N4K9"/>
<dbReference type="Proteomes" id="UP000237351">
    <property type="component" value="Chromosome"/>
</dbReference>
<keyword evidence="3" id="KW-1185">Reference proteome</keyword>
<dbReference type="RefSeq" id="WP_085784304.1">
    <property type="nucleotide sequence ID" value="NZ_CP008743.1"/>
</dbReference>
<gene>
    <name evidence="2" type="ORF">GQ61_05350</name>
</gene>
<name>A0A1W6N4K9_9PROT</name>
<proteinExistence type="predicted"/>
<evidence type="ECO:0000313" key="3">
    <source>
        <dbReference type="Proteomes" id="UP000237351"/>
    </source>
</evidence>
<dbReference type="InterPro" id="IPR010982">
    <property type="entry name" value="Lambda_DNA-bd_dom_sf"/>
</dbReference>
<reference evidence="2 3" key="1">
    <citation type="submission" date="2014-06" db="EMBL/GenBank/DDBJ databases">
        <title>The genome of the endonuclear symbiont Nucleicultrix amoebiphila.</title>
        <authorList>
            <person name="Schulz F."/>
            <person name="Horn M."/>
        </authorList>
    </citation>
    <scope>NUCLEOTIDE SEQUENCE [LARGE SCALE GENOMIC DNA]</scope>
    <source>
        <strain evidence="2 3">FS5</strain>
    </source>
</reference>
<keyword evidence="1" id="KW-0238">DNA-binding</keyword>
<dbReference type="SUPFAM" id="SSF47413">
    <property type="entry name" value="lambda repressor-like DNA-binding domains"/>
    <property type="match status" value="1"/>
</dbReference>
<evidence type="ECO:0000256" key="1">
    <source>
        <dbReference type="ARBA" id="ARBA00023125"/>
    </source>
</evidence>
<dbReference type="Gene3D" id="1.10.260.40">
    <property type="entry name" value="lambda repressor-like DNA-binding domains"/>
    <property type="match status" value="1"/>
</dbReference>
<dbReference type="EMBL" id="CP008743">
    <property type="protein sequence ID" value="ARN84810.1"/>
    <property type="molecule type" value="Genomic_DNA"/>
</dbReference>
<dbReference type="InterPro" id="IPR013430">
    <property type="entry name" value="Toxin_antidote_HigA"/>
</dbReference>
<dbReference type="OrthoDB" id="3034420at2"/>
<dbReference type="NCBIfam" id="TIGR02607">
    <property type="entry name" value="antidote_HigA"/>
    <property type="match status" value="1"/>
</dbReference>
<sequence length="103" mass="11922">MVKKFTQHPGQVLGQVYLEPHGITQTAFAQHLGWTYARLNEIVNARRGVTADSALSFSEAIPQTTPEYWLDLQRDWDIFNARKEHRAIPPMECFSIHKIKLMK</sequence>
<dbReference type="PANTHER" id="PTHR36924:SF1">
    <property type="entry name" value="ANTITOXIN HIGA-1"/>
    <property type="match status" value="1"/>
</dbReference>